<gene>
    <name evidence="2" type="ORF">CZ809_00027</name>
</gene>
<dbReference type="Proteomes" id="UP000189966">
    <property type="component" value="Unassembled WGS sequence"/>
</dbReference>
<dbReference type="SUPFAM" id="SSF54637">
    <property type="entry name" value="Thioesterase/thiol ester dehydrase-isomerase"/>
    <property type="match status" value="1"/>
</dbReference>
<sequence length="123" mass="13805">MNRKAPTLLSSHIVDHHAVITLCVDHDLDDFKGHFSTFALLPGVSQIDWAVHFASHYFSDMPTEFKGMDVIKFQQPILPNTTITLTLEWVADKQKLHFNFSSLTPENETIIHSSGKITMGIAA</sequence>
<feature type="domain" description="ApeI dehydratase-like" evidence="1">
    <location>
        <begin position="15"/>
        <end position="102"/>
    </location>
</feature>
<organism evidence="2 3">
    <name type="scientific">Photobacterium piscicola</name>
    <dbReference type="NCBI Taxonomy" id="1378299"/>
    <lineage>
        <taxon>Bacteria</taxon>
        <taxon>Pseudomonadati</taxon>
        <taxon>Pseudomonadota</taxon>
        <taxon>Gammaproteobacteria</taxon>
        <taxon>Vibrionales</taxon>
        <taxon>Vibrionaceae</taxon>
        <taxon>Photobacterium</taxon>
    </lineage>
</organism>
<dbReference type="EMBL" id="FUZI01000001">
    <property type="protein sequence ID" value="SKC30555.1"/>
    <property type="molecule type" value="Genomic_DNA"/>
</dbReference>
<accession>A0A1T5HUR0</accession>
<dbReference type="Gene3D" id="3.10.129.10">
    <property type="entry name" value="Hotdog Thioesterase"/>
    <property type="match status" value="1"/>
</dbReference>
<dbReference type="AlphaFoldDB" id="A0A1T5HUR0"/>
<proteinExistence type="predicted"/>
<dbReference type="InterPro" id="IPR016962">
    <property type="entry name" value="Dehydrase_ECs4332_prd"/>
</dbReference>
<name>A0A1T5HUR0_9GAMM</name>
<dbReference type="Pfam" id="PF22818">
    <property type="entry name" value="ApeI-like"/>
    <property type="match status" value="1"/>
</dbReference>
<reference evidence="2 3" key="1">
    <citation type="submission" date="2017-02" db="EMBL/GenBank/DDBJ databases">
        <authorList>
            <person name="Peterson S.W."/>
        </authorList>
    </citation>
    <scope>NUCLEOTIDE SEQUENCE [LARGE SCALE GENOMIC DNA]</scope>
    <source>
        <strain evidence="3">type strain: NCCB 100098</strain>
    </source>
</reference>
<evidence type="ECO:0000313" key="2">
    <source>
        <dbReference type="EMBL" id="SKC30555.1"/>
    </source>
</evidence>
<protein>
    <recommendedName>
        <fullName evidence="1">ApeI dehydratase-like domain-containing protein</fullName>
    </recommendedName>
</protein>
<evidence type="ECO:0000259" key="1">
    <source>
        <dbReference type="Pfam" id="PF22818"/>
    </source>
</evidence>
<dbReference type="OrthoDB" id="9812842at2"/>
<dbReference type="PIRSF" id="PIRSF030962">
    <property type="entry name" value="Dehydrase_ECs4332_prd"/>
    <property type="match status" value="1"/>
</dbReference>
<evidence type="ECO:0000313" key="3">
    <source>
        <dbReference type="Proteomes" id="UP000189966"/>
    </source>
</evidence>
<dbReference type="RefSeq" id="WP_080155437.1">
    <property type="nucleotide sequence ID" value="NZ_CP175535.1"/>
</dbReference>
<dbReference type="InterPro" id="IPR054545">
    <property type="entry name" value="ApeI-like"/>
</dbReference>
<dbReference type="InterPro" id="IPR029069">
    <property type="entry name" value="HotDog_dom_sf"/>
</dbReference>